<accession>A0A813EPQ5</accession>
<sequence>MAHAPDWAGLHCKAKSAAGPPQGQPRVIYPPAWAGQQRTPWPNSPWSQPHTGPFVHPGRVPVPPPPPPRSAACPPFWFPRPPTPQQRQCTLQELLHADADLDMMRVSPAVTQELIEHIESLIEAEWECPEPVFTAAYSFEDEEASAVHAPAASNTDFANAAVAD</sequence>
<proteinExistence type="predicted"/>
<gene>
    <name evidence="2" type="ORF">PGLA1383_LOCUS21353</name>
</gene>
<evidence type="ECO:0000313" key="2">
    <source>
        <dbReference type="EMBL" id="CAE8603134.1"/>
    </source>
</evidence>
<reference evidence="2" key="1">
    <citation type="submission" date="2021-02" db="EMBL/GenBank/DDBJ databases">
        <authorList>
            <person name="Dougan E. K."/>
            <person name="Rhodes N."/>
            <person name="Thang M."/>
            <person name="Chan C."/>
        </authorList>
    </citation>
    <scope>NUCLEOTIDE SEQUENCE</scope>
</reference>
<keyword evidence="3" id="KW-1185">Reference proteome</keyword>
<dbReference type="Proteomes" id="UP000654075">
    <property type="component" value="Unassembled WGS sequence"/>
</dbReference>
<comment type="caution">
    <text evidence="2">The sequence shown here is derived from an EMBL/GenBank/DDBJ whole genome shotgun (WGS) entry which is preliminary data.</text>
</comment>
<evidence type="ECO:0000256" key="1">
    <source>
        <dbReference type="SAM" id="MobiDB-lite"/>
    </source>
</evidence>
<organism evidence="2 3">
    <name type="scientific">Polarella glacialis</name>
    <name type="common">Dinoflagellate</name>
    <dbReference type="NCBI Taxonomy" id="89957"/>
    <lineage>
        <taxon>Eukaryota</taxon>
        <taxon>Sar</taxon>
        <taxon>Alveolata</taxon>
        <taxon>Dinophyceae</taxon>
        <taxon>Suessiales</taxon>
        <taxon>Suessiaceae</taxon>
        <taxon>Polarella</taxon>
    </lineage>
</organism>
<evidence type="ECO:0000313" key="3">
    <source>
        <dbReference type="Proteomes" id="UP000654075"/>
    </source>
</evidence>
<protein>
    <submittedName>
        <fullName evidence="2">Uncharacterized protein</fullName>
    </submittedName>
</protein>
<feature type="region of interest" description="Disordered" evidence="1">
    <location>
        <begin position="1"/>
        <end position="68"/>
    </location>
</feature>
<dbReference type="AlphaFoldDB" id="A0A813EPQ5"/>
<feature type="compositionally biased region" description="Polar residues" evidence="1">
    <location>
        <begin position="36"/>
        <end position="50"/>
    </location>
</feature>
<dbReference type="EMBL" id="CAJNNV010015072">
    <property type="protein sequence ID" value="CAE8603134.1"/>
    <property type="molecule type" value="Genomic_DNA"/>
</dbReference>
<feature type="non-terminal residue" evidence="2">
    <location>
        <position position="164"/>
    </location>
</feature>
<name>A0A813EPQ5_POLGL</name>